<reference evidence="2" key="1">
    <citation type="submission" date="2023-06" db="EMBL/GenBank/DDBJ databases">
        <authorList>
            <person name="Delattre M."/>
        </authorList>
    </citation>
    <scope>NUCLEOTIDE SEQUENCE</scope>
    <source>
        <strain evidence="2">AF72</strain>
    </source>
</reference>
<dbReference type="Proteomes" id="UP001177023">
    <property type="component" value="Unassembled WGS sequence"/>
</dbReference>
<feature type="domain" description="Tyrosine-protein phosphatase" evidence="1">
    <location>
        <begin position="32"/>
        <end position="215"/>
    </location>
</feature>
<dbReference type="PANTHER" id="PTHR46163">
    <property type="entry name" value="TYROSINE-PROTEIN PHOSPHATASE-RELATED"/>
    <property type="match status" value="1"/>
</dbReference>
<proteinExistence type="predicted"/>
<dbReference type="PROSITE" id="PS50055">
    <property type="entry name" value="TYR_PHOSPHATASE_PTP"/>
    <property type="match status" value="1"/>
</dbReference>
<dbReference type="AlphaFoldDB" id="A0AA36GAE5"/>
<comment type="caution">
    <text evidence="2">The sequence shown here is derived from an EMBL/GenBank/DDBJ whole genome shotgun (WGS) entry which is preliminary data.</text>
</comment>
<evidence type="ECO:0000259" key="1">
    <source>
        <dbReference type="PROSITE" id="PS50055"/>
    </source>
</evidence>
<dbReference type="InterPro" id="IPR052782">
    <property type="entry name" value="Oocyte-zygote_transition_reg"/>
</dbReference>
<gene>
    <name evidence="2" type="ORF">MSPICULIGERA_LOCUS23127</name>
</gene>
<dbReference type="Gene3D" id="3.90.190.10">
    <property type="entry name" value="Protein tyrosine phosphatase superfamily"/>
    <property type="match status" value="1"/>
</dbReference>
<accession>A0AA36GAE5</accession>
<dbReference type="InterPro" id="IPR029021">
    <property type="entry name" value="Prot-tyrosine_phosphatase-like"/>
</dbReference>
<protein>
    <recommendedName>
        <fullName evidence="1">Tyrosine-protein phosphatase domain-containing protein</fullName>
    </recommendedName>
</protein>
<dbReference type="InterPro" id="IPR000242">
    <property type="entry name" value="PTP_cat"/>
</dbReference>
<dbReference type="SUPFAM" id="SSF52799">
    <property type="entry name" value="(Phosphotyrosine protein) phosphatases II"/>
    <property type="match status" value="1"/>
</dbReference>
<dbReference type="EMBL" id="CATQJA010002702">
    <property type="protein sequence ID" value="CAJ0585095.1"/>
    <property type="molecule type" value="Genomic_DNA"/>
</dbReference>
<evidence type="ECO:0000313" key="3">
    <source>
        <dbReference type="Proteomes" id="UP001177023"/>
    </source>
</evidence>
<sequence length="215" mass="24446">MTPGKAKKSSSGHEYLSTLFTANTLNKTIDQLKDEFAEVPRYVSKEKMEAFLKNGPKNRSPDVPCVDKSRVILKHYGPNYIHANYVYLYGSTFICAQLPTSETVADHWLMIMQADCECIVTLSDPSESGKFTPYWPTRENRIKKFGDFTIRLSGMENHQSPTLKDSVTWFGYDVSLDGKNIQSIIHYQWTDWPAGGVPRDFAGPLELLKDLSHTR</sequence>
<feature type="non-terminal residue" evidence="2">
    <location>
        <position position="215"/>
    </location>
</feature>
<keyword evidence="3" id="KW-1185">Reference proteome</keyword>
<evidence type="ECO:0000313" key="2">
    <source>
        <dbReference type="EMBL" id="CAJ0585095.1"/>
    </source>
</evidence>
<dbReference type="PRINTS" id="PR00700">
    <property type="entry name" value="PRTYPHPHTASE"/>
</dbReference>
<dbReference type="Pfam" id="PF00102">
    <property type="entry name" value="Y_phosphatase"/>
    <property type="match status" value="1"/>
</dbReference>
<organism evidence="2 3">
    <name type="scientific">Mesorhabditis spiculigera</name>
    <dbReference type="NCBI Taxonomy" id="96644"/>
    <lineage>
        <taxon>Eukaryota</taxon>
        <taxon>Metazoa</taxon>
        <taxon>Ecdysozoa</taxon>
        <taxon>Nematoda</taxon>
        <taxon>Chromadorea</taxon>
        <taxon>Rhabditida</taxon>
        <taxon>Rhabditina</taxon>
        <taxon>Rhabditomorpha</taxon>
        <taxon>Rhabditoidea</taxon>
        <taxon>Rhabditidae</taxon>
        <taxon>Mesorhabditinae</taxon>
        <taxon>Mesorhabditis</taxon>
    </lineage>
</organism>
<dbReference type="GO" id="GO:0004725">
    <property type="term" value="F:protein tyrosine phosphatase activity"/>
    <property type="evidence" value="ECO:0007669"/>
    <property type="project" value="InterPro"/>
</dbReference>
<dbReference type="SMART" id="SM00194">
    <property type="entry name" value="PTPc"/>
    <property type="match status" value="1"/>
</dbReference>
<name>A0AA36GAE5_9BILA</name>
<dbReference type="CDD" id="cd00047">
    <property type="entry name" value="PTPc"/>
    <property type="match status" value="1"/>
</dbReference>